<dbReference type="InterPro" id="IPR003738">
    <property type="entry name" value="SRAP"/>
</dbReference>
<evidence type="ECO:0000256" key="6">
    <source>
        <dbReference type="ARBA" id="ARBA00023125"/>
    </source>
</evidence>
<dbReference type="GO" id="GO:0003697">
    <property type="term" value="F:single-stranded DNA binding"/>
    <property type="evidence" value="ECO:0007669"/>
    <property type="project" value="InterPro"/>
</dbReference>
<accession>A6DNA5</accession>
<sequence>MCGRFAVAASAAQLEEELQAMWERPNPAGPVYNACPGSWLPVMTSDDYNWQLNAKRWGLIPPWESQEIPGYINARVETLHEKAAFKSYLKRQPCLIPASGYYEWLTQDKNKVPFYLYQPDQLLLMAGIWNTILLANGSEIETFAIITRPADRRIEFIHHRMPLIYSLDNADSWLRGSIEREDYIGRSVHKLDYHQVTPEVGKPDNNFPSLMEPSQNPMGFQVDLF</sequence>
<name>A6DNA5_9BACT</name>
<dbReference type="RefSeq" id="WP_007279344.1">
    <property type="nucleotide sequence ID" value="NZ_ABCK01000013.1"/>
</dbReference>
<dbReference type="SUPFAM" id="SSF143081">
    <property type="entry name" value="BB1717-like"/>
    <property type="match status" value="1"/>
</dbReference>
<dbReference type="PANTHER" id="PTHR13604">
    <property type="entry name" value="DC12-RELATED"/>
    <property type="match status" value="1"/>
</dbReference>
<dbReference type="GO" id="GO:0016829">
    <property type="term" value="F:lyase activity"/>
    <property type="evidence" value="ECO:0007669"/>
    <property type="project" value="UniProtKB-KW"/>
</dbReference>
<keyword evidence="3" id="KW-0227">DNA damage</keyword>
<dbReference type="AlphaFoldDB" id="A6DNA5"/>
<proteinExistence type="inferred from homology"/>
<evidence type="ECO:0000313" key="9">
    <source>
        <dbReference type="EMBL" id="EDM26853.1"/>
    </source>
</evidence>
<reference evidence="9 10" key="1">
    <citation type="journal article" date="2010" name="J. Bacteriol.">
        <title>Genome sequence of Lentisphaera araneosa HTCC2155T, the type species of the order Lentisphaerales in the phylum Lentisphaerae.</title>
        <authorList>
            <person name="Thrash J.C."/>
            <person name="Cho J.C."/>
            <person name="Vergin K.L."/>
            <person name="Morris R.M."/>
            <person name="Giovannoni S.J."/>
        </authorList>
    </citation>
    <scope>NUCLEOTIDE SEQUENCE [LARGE SCALE GENOMIC DNA]</scope>
    <source>
        <strain evidence="9 10">HTCC2155</strain>
    </source>
</reference>
<dbReference type="InterPro" id="IPR036590">
    <property type="entry name" value="SRAP-like"/>
</dbReference>
<keyword evidence="5" id="KW-0190">Covalent protein-DNA linkage</keyword>
<keyword evidence="2 8" id="KW-0645">Protease</keyword>
<dbReference type="eggNOG" id="COG2135">
    <property type="taxonomic scope" value="Bacteria"/>
</dbReference>
<keyword evidence="7" id="KW-0456">Lyase</keyword>
<evidence type="ECO:0000256" key="1">
    <source>
        <dbReference type="ARBA" id="ARBA00008136"/>
    </source>
</evidence>
<evidence type="ECO:0000256" key="7">
    <source>
        <dbReference type="ARBA" id="ARBA00023239"/>
    </source>
</evidence>
<evidence type="ECO:0000256" key="3">
    <source>
        <dbReference type="ARBA" id="ARBA00022763"/>
    </source>
</evidence>
<dbReference type="GO" id="GO:0106300">
    <property type="term" value="P:protein-DNA covalent cross-linking repair"/>
    <property type="evidence" value="ECO:0007669"/>
    <property type="project" value="InterPro"/>
</dbReference>
<dbReference type="GO" id="GO:0008233">
    <property type="term" value="F:peptidase activity"/>
    <property type="evidence" value="ECO:0007669"/>
    <property type="project" value="UniProtKB-KW"/>
</dbReference>
<keyword evidence="10" id="KW-1185">Reference proteome</keyword>
<dbReference type="Pfam" id="PF02586">
    <property type="entry name" value="SRAP"/>
    <property type="match status" value="1"/>
</dbReference>
<evidence type="ECO:0000256" key="5">
    <source>
        <dbReference type="ARBA" id="ARBA00023124"/>
    </source>
</evidence>
<dbReference type="PANTHER" id="PTHR13604:SF0">
    <property type="entry name" value="ABASIC SITE PROCESSING PROTEIN HMCES"/>
    <property type="match status" value="1"/>
</dbReference>
<dbReference type="EC" id="3.4.-.-" evidence="8"/>
<evidence type="ECO:0000256" key="2">
    <source>
        <dbReference type="ARBA" id="ARBA00022670"/>
    </source>
</evidence>
<comment type="similarity">
    <text evidence="1 8">Belongs to the SOS response-associated peptidase family.</text>
</comment>
<protein>
    <recommendedName>
        <fullName evidence="8">Abasic site processing protein</fullName>
        <ecNumber evidence="8">3.4.-.-</ecNumber>
    </recommendedName>
</protein>
<dbReference type="Gene3D" id="3.90.1680.10">
    <property type="entry name" value="SOS response associated peptidase-like"/>
    <property type="match status" value="1"/>
</dbReference>
<organism evidence="9 10">
    <name type="scientific">Lentisphaera araneosa HTCC2155</name>
    <dbReference type="NCBI Taxonomy" id="313628"/>
    <lineage>
        <taxon>Bacteria</taxon>
        <taxon>Pseudomonadati</taxon>
        <taxon>Lentisphaerota</taxon>
        <taxon>Lentisphaeria</taxon>
        <taxon>Lentisphaerales</taxon>
        <taxon>Lentisphaeraceae</taxon>
        <taxon>Lentisphaera</taxon>
    </lineage>
</organism>
<keyword evidence="4 8" id="KW-0378">Hydrolase</keyword>
<dbReference type="EMBL" id="ABCK01000013">
    <property type="protein sequence ID" value="EDM26853.1"/>
    <property type="molecule type" value="Genomic_DNA"/>
</dbReference>
<evidence type="ECO:0000313" key="10">
    <source>
        <dbReference type="Proteomes" id="UP000004947"/>
    </source>
</evidence>
<dbReference type="OrthoDB" id="6192129at2"/>
<gene>
    <name evidence="9" type="ORF">LNTAR_06394</name>
</gene>
<evidence type="ECO:0000256" key="8">
    <source>
        <dbReference type="RuleBase" id="RU364100"/>
    </source>
</evidence>
<keyword evidence="6" id="KW-0238">DNA-binding</keyword>
<dbReference type="GO" id="GO:0006508">
    <property type="term" value="P:proteolysis"/>
    <property type="evidence" value="ECO:0007669"/>
    <property type="project" value="UniProtKB-KW"/>
</dbReference>
<evidence type="ECO:0000256" key="4">
    <source>
        <dbReference type="ARBA" id="ARBA00022801"/>
    </source>
</evidence>
<dbReference type="Proteomes" id="UP000004947">
    <property type="component" value="Unassembled WGS sequence"/>
</dbReference>
<comment type="caution">
    <text evidence="9">The sequence shown here is derived from an EMBL/GenBank/DDBJ whole genome shotgun (WGS) entry which is preliminary data.</text>
</comment>